<dbReference type="Proteomes" id="UP000222283">
    <property type="component" value="Segment"/>
</dbReference>
<sequence length="114" mass="12839">MPLLIVMFICLTMALCITGVAIVRGQNTTGIETILKHKIKHYMPEGTAAHQDDYGVAYSIVMDLGATIERTDNWDKIESMNVVHKRATMFRNQALKKPTNLPPAQERPVFKLVK</sequence>
<evidence type="ECO:0000313" key="2">
    <source>
        <dbReference type="Proteomes" id="UP000222283"/>
    </source>
</evidence>
<organism evidence="1 2">
    <name type="scientific">Pseudoalteromonas phage C5a</name>
    <dbReference type="NCBI Taxonomy" id="1916107"/>
    <lineage>
        <taxon>Viruses</taxon>
        <taxon>Duplodnaviria</taxon>
        <taxon>Heunggongvirae</taxon>
        <taxon>Uroviricota</taxon>
        <taxon>Caudoviricetes</taxon>
        <taxon>Peduoviridae</taxon>
        <taxon>Catalunyavirus</taxon>
        <taxon>Catalunyavirus C5a</taxon>
    </lineage>
</organism>
<evidence type="ECO:0000313" key="1">
    <source>
        <dbReference type="EMBL" id="APM00217.1"/>
    </source>
</evidence>
<dbReference type="EMBL" id="KY045851">
    <property type="protein sequence ID" value="APM00217.1"/>
    <property type="molecule type" value="Genomic_DNA"/>
</dbReference>
<protein>
    <submittedName>
        <fullName evidence="1">Uncharacterized protein</fullName>
    </submittedName>
</protein>
<gene>
    <name evidence="1" type="ORF">C5a_7</name>
</gene>
<keyword evidence="2" id="KW-1185">Reference proteome</keyword>
<accession>A0A1L5C289</accession>
<proteinExistence type="predicted"/>
<name>A0A1L5C289_9CAUD</name>
<reference evidence="1 2" key="1">
    <citation type="submission" date="2016-10" db="EMBL/GenBank/DDBJ databases">
        <title>An insight into ecological interactions, comparative genomics and biogeography of Pseudoalteromonas phages.</title>
        <authorList>
            <person name="Lara E."/>
            <person name="Vaque D."/>
            <person name="Sa E.L."/>
            <person name="Salazar G."/>
            <person name="Sanchez P."/>
            <person name="Duhaime M.B."/>
            <person name="Ignacio-Espinoza J."/>
            <person name="Santos F."/>
            <person name="Roux S."/>
            <person name="Anton J."/>
            <person name="Sullivan M.B."/>
            <person name="Acinas S.G."/>
        </authorList>
    </citation>
    <scope>NUCLEOTIDE SEQUENCE [LARGE SCALE GENOMIC DNA]</scope>
    <source>
        <strain evidence="1 2">C5a</strain>
    </source>
</reference>